<dbReference type="GO" id="GO:0005938">
    <property type="term" value="C:cell cortex"/>
    <property type="evidence" value="ECO:0007669"/>
    <property type="project" value="TreeGrafter"/>
</dbReference>
<accession>A0AA38VNQ5</accession>
<keyword evidence="1" id="KW-1133">Transmembrane helix</keyword>
<dbReference type="GO" id="GO:0005886">
    <property type="term" value="C:plasma membrane"/>
    <property type="evidence" value="ECO:0007669"/>
    <property type="project" value="InterPro"/>
</dbReference>
<sequence>MALSHATLGLTSMIFLAGSLVLLWFVILSGVTTTTPLDKTYFLRANTLGITGARDVSQWTYFHICSPGNVDCTGASPAMPFGHAWASNPVGAPSELVGKYGNHTTNHYYWYMWRFGWVFFLISLFFIVCAFFTSFLACLGRLGSALAALTSLVALVFYSVAVSLMTATFVKARNAFHHAGRSASLGRYAFGFSWGAWAALFIATLLFFVGIGFKNGDNVNSRRGWGRRRSTRSTRSFDARRVKDDYS</sequence>
<dbReference type="AlphaFoldDB" id="A0AA38VNQ5"/>
<feature type="transmembrane region" description="Helical" evidence="1">
    <location>
        <begin position="146"/>
        <end position="170"/>
    </location>
</feature>
<dbReference type="InterPro" id="IPR009571">
    <property type="entry name" value="SUR7/Rim9-like_fungi"/>
</dbReference>
<name>A0AA38VNQ5_9PEZI</name>
<feature type="transmembrane region" description="Helical" evidence="1">
    <location>
        <begin position="115"/>
        <end position="139"/>
    </location>
</feature>
<evidence type="ECO:0000313" key="2">
    <source>
        <dbReference type="EMBL" id="KAJ9155301.1"/>
    </source>
</evidence>
<dbReference type="GO" id="GO:0006897">
    <property type="term" value="P:endocytosis"/>
    <property type="evidence" value="ECO:0007669"/>
    <property type="project" value="TreeGrafter"/>
</dbReference>
<dbReference type="PANTHER" id="PTHR36414">
    <property type="entry name" value="PROTEIN SUR7"/>
    <property type="match status" value="1"/>
</dbReference>
<feature type="transmembrane region" description="Helical" evidence="1">
    <location>
        <begin position="7"/>
        <end position="27"/>
    </location>
</feature>
<keyword evidence="1" id="KW-0812">Transmembrane</keyword>
<dbReference type="Proteomes" id="UP001174694">
    <property type="component" value="Unassembled WGS sequence"/>
</dbReference>
<dbReference type="EMBL" id="JANBVO010000003">
    <property type="protein sequence ID" value="KAJ9155301.1"/>
    <property type="molecule type" value="Genomic_DNA"/>
</dbReference>
<dbReference type="GO" id="GO:0032185">
    <property type="term" value="P:septin cytoskeleton organization"/>
    <property type="evidence" value="ECO:0007669"/>
    <property type="project" value="TreeGrafter"/>
</dbReference>
<proteinExistence type="predicted"/>
<feature type="transmembrane region" description="Helical" evidence="1">
    <location>
        <begin position="190"/>
        <end position="213"/>
    </location>
</feature>
<keyword evidence="1" id="KW-0472">Membrane</keyword>
<protein>
    <submittedName>
        <fullName evidence="2">Protein SUR7</fullName>
    </submittedName>
</protein>
<dbReference type="Pfam" id="PF06687">
    <property type="entry name" value="SUR7"/>
    <property type="match status" value="1"/>
</dbReference>
<keyword evidence="3" id="KW-1185">Reference proteome</keyword>
<dbReference type="Gene3D" id="1.20.140.150">
    <property type="match status" value="1"/>
</dbReference>
<gene>
    <name evidence="2" type="ORF">NKR23_g1881</name>
</gene>
<dbReference type="GO" id="GO:0045121">
    <property type="term" value="C:membrane raft"/>
    <property type="evidence" value="ECO:0007669"/>
    <property type="project" value="TreeGrafter"/>
</dbReference>
<reference evidence="2" key="1">
    <citation type="submission" date="2022-07" db="EMBL/GenBank/DDBJ databases">
        <title>Fungi with potential for degradation of polypropylene.</title>
        <authorList>
            <person name="Gostincar C."/>
        </authorList>
    </citation>
    <scope>NUCLEOTIDE SEQUENCE</scope>
    <source>
        <strain evidence="2">EXF-13308</strain>
    </source>
</reference>
<dbReference type="GO" id="GO:0030866">
    <property type="term" value="P:cortical actin cytoskeleton organization"/>
    <property type="evidence" value="ECO:0007669"/>
    <property type="project" value="TreeGrafter"/>
</dbReference>
<evidence type="ECO:0000256" key="1">
    <source>
        <dbReference type="SAM" id="Phobius"/>
    </source>
</evidence>
<organism evidence="2 3">
    <name type="scientific">Pleurostoma richardsiae</name>
    <dbReference type="NCBI Taxonomy" id="41990"/>
    <lineage>
        <taxon>Eukaryota</taxon>
        <taxon>Fungi</taxon>
        <taxon>Dikarya</taxon>
        <taxon>Ascomycota</taxon>
        <taxon>Pezizomycotina</taxon>
        <taxon>Sordariomycetes</taxon>
        <taxon>Sordariomycetidae</taxon>
        <taxon>Calosphaeriales</taxon>
        <taxon>Pleurostomataceae</taxon>
        <taxon>Pleurostoma</taxon>
    </lineage>
</organism>
<comment type="caution">
    <text evidence="2">The sequence shown here is derived from an EMBL/GenBank/DDBJ whole genome shotgun (WGS) entry which is preliminary data.</text>
</comment>
<dbReference type="GO" id="GO:0031505">
    <property type="term" value="P:fungal-type cell wall organization"/>
    <property type="evidence" value="ECO:0007669"/>
    <property type="project" value="TreeGrafter"/>
</dbReference>
<evidence type="ECO:0000313" key="3">
    <source>
        <dbReference type="Proteomes" id="UP001174694"/>
    </source>
</evidence>
<dbReference type="PANTHER" id="PTHR36414:SF1">
    <property type="entry name" value="PROTEIN SUR7"/>
    <property type="match status" value="1"/>
</dbReference>